<dbReference type="AlphaFoldDB" id="A0A193QJC0"/>
<evidence type="ECO:0000256" key="1">
    <source>
        <dbReference type="SAM" id="MobiDB-lite"/>
    </source>
</evidence>
<organism evidence="2 3">
    <name type="scientific">Sodalis glossinidius (strain morsitans)</name>
    <dbReference type="NCBI Taxonomy" id="343509"/>
    <lineage>
        <taxon>Bacteria</taxon>
        <taxon>Pseudomonadati</taxon>
        <taxon>Pseudomonadota</taxon>
        <taxon>Gammaproteobacteria</taxon>
        <taxon>Enterobacterales</taxon>
        <taxon>Bruguierivoracaceae</taxon>
        <taxon>Sodalis</taxon>
    </lineage>
</organism>
<accession>A0A193QJC0</accession>
<proteinExistence type="predicted"/>
<evidence type="ECO:0000313" key="3">
    <source>
        <dbReference type="Proteomes" id="UP000245838"/>
    </source>
</evidence>
<name>A0A193QJC0_SODGM</name>
<gene>
    <name evidence="2" type="ORF">SGGMMB4_02877</name>
</gene>
<evidence type="ECO:0000313" key="2">
    <source>
        <dbReference type="EMBL" id="CRL45266.1"/>
    </source>
</evidence>
<reference evidence="2 3" key="1">
    <citation type="submission" date="2015-05" db="EMBL/GenBank/DDBJ databases">
        <authorList>
            <person name="Goodhead I."/>
        </authorList>
    </citation>
    <scope>NUCLEOTIDE SEQUENCE [LARGE SCALE GENOMIC DNA]</scope>
    <source>
        <strain evidence="3">morsitans</strain>
    </source>
</reference>
<dbReference type="EMBL" id="LN854557">
    <property type="protein sequence ID" value="CRL45266.1"/>
    <property type="molecule type" value="Genomic_DNA"/>
</dbReference>
<dbReference type="Proteomes" id="UP000245838">
    <property type="component" value="Chromosome sggmmb4_Chromosome"/>
</dbReference>
<sequence>MSKEMDRKKDSKKKPLKTPEEKRNKKAPAYIV</sequence>
<protein>
    <submittedName>
        <fullName evidence="2">Uncharacterized protein</fullName>
    </submittedName>
</protein>
<feature type="region of interest" description="Disordered" evidence="1">
    <location>
        <begin position="1"/>
        <end position="32"/>
    </location>
</feature>